<reference evidence="1 2" key="1">
    <citation type="submission" date="2024-09" db="EMBL/GenBank/DDBJ databases">
        <title>Chromosome-scale assembly of Riccia fluitans.</title>
        <authorList>
            <person name="Paukszto L."/>
            <person name="Sawicki J."/>
            <person name="Karawczyk K."/>
            <person name="Piernik-Szablinska J."/>
            <person name="Szczecinska M."/>
            <person name="Mazdziarz M."/>
        </authorList>
    </citation>
    <scope>NUCLEOTIDE SEQUENCE [LARGE SCALE GENOMIC DNA]</scope>
    <source>
        <strain evidence="1">Rf_01</strain>
        <tissue evidence="1">Aerial parts of the thallus</tissue>
    </source>
</reference>
<sequence>MKRLQLRVLKLWRWQSWPDAMRYDRDQISLTETKFLTITPGQVRSECEDGRNGIAERNLTRVLECL</sequence>
<evidence type="ECO:0000313" key="1">
    <source>
        <dbReference type="EMBL" id="KAL2641738.1"/>
    </source>
</evidence>
<protein>
    <submittedName>
        <fullName evidence="1">Uncharacterized protein</fullName>
    </submittedName>
</protein>
<gene>
    <name evidence="1" type="ORF">R1flu_009325</name>
</gene>
<organism evidence="1 2">
    <name type="scientific">Riccia fluitans</name>
    <dbReference type="NCBI Taxonomy" id="41844"/>
    <lineage>
        <taxon>Eukaryota</taxon>
        <taxon>Viridiplantae</taxon>
        <taxon>Streptophyta</taxon>
        <taxon>Embryophyta</taxon>
        <taxon>Marchantiophyta</taxon>
        <taxon>Marchantiopsida</taxon>
        <taxon>Marchantiidae</taxon>
        <taxon>Marchantiales</taxon>
        <taxon>Ricciaceae</taxon>
        <taxon>Riccia</taxon>
    </lineage>
</organism>
<accession>A0ABD1Z1X6</accession>
<comment type="caution">
    <text evidence="1">The sequence shown here is derived from an EMBL/GenBank/DDBJ whole genome shotgun (WGS) entry which is preliminary data.</text>
</comment>
<proteinExistence type="predicted"/>
<dbReference type="EMBL" id="JBHFFA010000002">
    <property type="protein sequence ID" value="KAL2641738.1"/>
    <property type="molecule type" value="Genomic_DNA"/>
</dbReference>
<dbReference type="AlphaFoldDB" id="A0ABD1Z1X6"/>
<evidence type="ECO:0000313" key="2">
    <source>
        <dbReference type="Proteomes" id="UP001605036"/>
    </source>
</evidence>
<dbReference type="Proteomes" id="UP001605036">
    <property type="component" value="Unassembled WGS sequence"/>
</dbReference>
<name>A0ABD1Z1X6_9MARC</name>
<keyword evidence="2" id="KW-1185">Reference proteome</keyword>